<keyword evidence="1" id="KW-0732">Signal</keyword>
<feature type="domain" description="Ysc84 actin-binding" evidence="2">
    <location>
        <begin position="82"/>
        <end position="179"/>
    </location>
</feature>
<feature type="chain" id="PRO_5032681300" description="Ysc84 actin-binding domain-containing protein" evidence="1">
    <location>
        <begin position="21"/>
        <end position="186"/>
    </location>
</feature>
<evidence type="ECO:0000256" key="1">
    <source>
        <dbReference type="SAM" id="SignalP"/>
    </source>
</evidence>
<reference evidence="3" key="1">
    <citation type="journal article" date="2020" name="mSystems">
        <title>Genome- and Community-Level Interaction Insights into Carbon Utilization and Element Cycling Functions of Hydrothermarchaeota in Hydrothermal Sediment.</title>
        <authorList>
            <person name="Zhou Z."/>
            <person name="Liu Y."/>
            <person name="Xu W."/>
            <person name="Pan J."/>
            <person name="Luo Z.H."/>
            <person name="Li M."/>
        </authorList>
    </citation>
    <scope>NUCLEOTIDE SEQUENCE [LARGE SCALE GENOMIC DNA]</scope>
    <source>
        <strain evidence="3">HyVt-26</strain>
    </source>
</reference>
<name>A0A831K473_9GAMM</name>
<evidence type="ECO:0000313" key="3">
    <source>
        <dbReference type="EMBL" id="HDK38446.1"/>
    </source>
</evidence>
<gene>
    <name evidence="3" type="ORF">ENG92_05465</name>
</gene>
<dbReference type="Pfam" id="PF04366">
    <property type="entry name" value="Ysc84"/>
    <property type="match status" value="1"/>
</dbReference>
<protein>
    <recommendedName>
        <fullName evidence="2">Ysc84 actin-binding domain-containing protein</fullName>
    </recommendedName>
</protein>
<organism evidence="3">
    <name type="scientific">Thiolapillus brandeum</name>
    <dbReference type="NCBI Taxonomy" id="1076588"/>
    <lineage>
        <taxon>Bacteria</taxon>
        <taxon>Pseudomonadati</taxon>
        <taxon>Pseudomonadota</taxon>
        <taxon>Gammaproteobacteria</taxon>
        <taxon>Chromatiales</taxon>
        <taxon>Sedimenticolaceae</taxon>
        <taxon>Thiolapillus</taxon>
    </lineage>
</organism>
<evidence type="ECO:0000259" key="2">
    <source>
        <dbReference type="Pfam" id="PF04366"/>
    </source>
</evidence>
<dbReference type="AlphaFoldDB" id="A0A831K473"/>
<dbReference type="InterPro" id="IPR007461">
    <property type="entry name" value="Ysc84_actin-binding"/>
</dbReference>
<accession>A0A831K473</accession>
<comment type="caution">
    <text evidence="3">The sequence shown here is derived from an EMBL/GenBank/DDBJ whole genome shotgun (WGS) entry which is preliminary data.</text>
</comment>
<sequence>MRTMLVVLFLLVFPLSQAWADECRDAANLFKKAGASAEFFNKSYGYAIFPTIGKGGIGVGGAYGKGCVYARGRHVGNASMTQASLGFQLGGQVYTQIIFFQDKRAFDEFTSGNFEFSANAQAVVITAGASATASTAGSSTGISGGQNDAITTTLGYNKGMATFTIAKGGLMYEASLAGQKYKYTPL</sequence>
<dbReference type="EMBL" id="DRCV01000240">
    <property type="protein sequence ID" value="HDK38446.1"/>
    <property type="molecule type" value="Genomic_DNA"/>
</dbReference>
<dbReference type="Proteomes" id="UP000885822">
    <property type="component" value="Unassembled WGS sequence"/>
</dbReference>
<proteinExistence type="predicted"/>
<feature type="signal peptide" evidence="1">
    <location>
        <begin position="1"/>
        <end position="20"/>
    </location>
</feature>